<keyword evidence="1" id="KW-0472">Membrane</keyword>
<evidence type="ECO:0000313" key="2">
    <source>
        <dbReference type="EMBL" id="VDL82332.1"/>
    </source>
</evidence>
<accession>A0A0N4YN13</accession>
<keyword evidence="3" id="KW-1185">Reference proteome</keyword>
<keyword evidence="1" id="KW-1133">Transmembrane helix</keyword>
<protein>
    <submittedName>
        <fullName evidence="4">Nucleoporin NDC1</fullName>
    </submittedName>
</protein>
<evidence type="ECO:0000313" key="4">
    <source>
        <dbReference type="WBParaSite" id="NBR_0001860601-mRNA-1"/>
    </source>
</evidence>
<gene>
    <name evidence="2" type="ORF">NBR_LOCUS18607</name>
</gene>
<reference evidence="4" key="1">
    <citation type="submission" date="2017-02" db="UniProtKB">
        <authorList>
            <consortium name="WormBaseParasite"/>
        </authorList>
    </citation>
    <scope>IDENTIFICATION</scope>
</reference>
<dbReference type="Proteomes" id="UP000271162">
    <property type="component" value="Unassembled WGS sequence"/>
</dbReference>
<keyword evidence="1" id="KW-0812">Transmembrane</keyword>
<sequence length="135" mass="15056">MSPQYYPQGHLATLKDKLIPATPASAVNSSFLKNLNDACTAFGCCFTIVVGICVLLLGFQSPLEQVRSGTFPTAPFNRSQLLPPFKEYAEQFHSYEMKECFHREYYVLSNVLSNVLRILSLPELVPFCETAAAQD</sequence>
<name>A0A0N4YN13_NIPBR</name>
<feature type="transmembrane region" description="Helical" evidence="1">
    <location>
        <begin position="40"/>
        <end position="59"/>
    </location>
</feature>
<dbReference type="EMBL" id="UYSL01023554">
    <property type="protein sequence ID" value="VDL82332.1"/>
    <property type="molecule type" value="Genomic_DNA"/>
</dbReference>
<evidence type="ECO:0000256" key="1">
    <source>
        <dbReference type="SAM" id="Phobius"/>
    </source>
</evidence>
<dbReference type="WBParaSite" id="NBR_0001860601-mRNA-1">
    <property type="protein sequence ID" value="NBR_0001860601-mRNA-1"/>
    <property type="gene ID" value="NBR_0001860601"/>
</dbReference>
<proteinExistence type="predicted"/>
<evidence type="ECO:0000313" key="3">
    <source>
        <dbReference type="Proteomes" id="UP000271162"/>
    </source>
</evidence>
<dbReference type="AlphaFoldDB" id="A0A0N4YN13"/>
<reference evidence="2 3" key="2">
    <citation type="submission" date="2018-11" db="EMBL/GenBank/DDBJ databases">
        <authorList>
            <consortium name="Pathogen Informatics"/>
        </authorList>
    </citation>
    <scope>NUCLEOTIDE SEQUENCE [LARGE SCALE GENOMIC DNA]</scope>
</reference>
<organism evidence="4">
    <name type="scientific">Nippostrongylus brasiliensis</name>
    <name type="common">Rat hookworm</name>
    <dbReference type="NCBI Taxonomy" id="27835"/>
    <lineage>
        <taxon>Eukaryota</taxon>
        <taxon>Metazoa</taxon>
        <taxon>Ecdysozoa</taxon>
        <taxon>Nematoda</taxon>
        <taxon>Chromadorea</taxon>
        <taxon>Rhabditida</taxon>
        <taxon>Rhabditina</taxon>
        <taxon>Rhabditomorpha</taxon>
        <taxon>Strongyloidea</taxon>
        <taxon>Heligmosomidae</taxon>
        <taxon>Nippostrongylus</taxon>
    </lineage>
</organism>